<dbReference type="SUPFAM" id="SSF54277">
    <property type="entry name" value="CAD &amp; PB1 domains"/>
    <property type="match status" value="1"/>
</dbReference>
<dbReference type="Proteomes" id="UP000077755">
    <property type="component" value="Chromosome 8"/>
</dbReference>
<evidence type="ECO:0000313" key="2">
    <source>
        <dbReference type="EMBL" id="WOH13127.1"/>
    </source>
</evidence>
<dbReference type="SMART" id="SM00666">
    <property type="entry name" value="PB1"/>
    <property type="match status" value="1"/>
</dbReference>
<dbReference type="Pfam" id="PF00564">
    <property type="entry name" value="PB1"/>
    <property type="match status" value="1"/>
</dbReference>
<organism evidence="2 3">
    <name type="scientific">Daucus carota subsp. sativus</name>
    <name type="common">Carrot</name>
    <dbReference type="NCBI Taxonomy" id="79200"/>
    <lineage>
        <taxon>Eukaryota</taxon>
        <taxon>Viridiplantae</taxon>
        <taxon>Streptophyta</taxon>
        <taxon>Embryophyta</taxon>
        <taxon>Tracheophyta</taxon>
        <taxon>Spermatophyta</taxon>
        <taxon>Magnoliopsida</taxon>
        <taxon>eudicotyledons</taxon>
        <taxon>Gunneridae</taxon>
        <taxon>Pentapetalae</taxon>
        <taxon>asterids</taxon>
        <taxon>campanulids</taxon>
        <taxon>Apiales</taxon>
        <taxon>Apiaceae</taxon>
        <taxon>Apioideae</taxon>
        <taxon>Scandiceae</taxon>
        <taxon>Daucinae</taxon>
        <taxon>Daucus</taxon>
        <taxon>Daucus sect. Daucus</taxon>
    </lineage>
</organism>
<evidence type="ECO:0000313" key="3">
    <source>
        <dbReference type="Proteomes" id="UP000077755"/>
    </source>
</evidence>
<dbReference type="InterPro" id="IPR000270">
    <property type="entry name" value="PB1_dom"/>
</dbReference>
<dbReference type="EMBL" id="CP093350">
    <property type="protein sequence ID" value="WOH13127.1"/>
    <property type="molecule type" value="Genomic_DNA"/>
</dbReference>
<accession>A0AAF0XTM0</accession>
<sequence length="159" mass="18341">MTEVVPCKFGLGFKLLKLLDIVLRTCQSNYLSAKMEPKKVIAICQSRDNFELGEDGLMSFNGGEAYAVDLDQQTQLSEFKQEIAETFKYSDEDMSIKYFLPGNRKTLITILKDRDLQRMVNFYGNCQMQIGWLSMAYLCIKISHHPVNMHQENELNAHM</sequence>
<proteinExistence type="predicted"/>
<reference evidence="2" key="2">
    <citation type="submission" date="2022-03" db="EMBL/GenBank/DDBJ databases">
        <title>Draft title - Genomic analysis of global carrot germplasm unveils the trajectory of domestication and the origin of high carotenoid orange carrot.</title>
        <authorList>
            <person name="Iorizzo M."/>
            <person name="Ellison S."/>
            <person name="Senalik D."/>
            <person name="Macko-Podgorni A."/>
            <person name="Grzebelus D."/>
            <person name="Bostan H."/>
            <person name="Rolling W."/>
            <person name="Curaba J."/>
            <person name="Simon P."/>
        </authorList>
    </citation>
    <scope>NUCLEOTIDE SEQUENCE</scope>
    <source>
        <tissue evidence="2">Leaf</tissue>
    </source>
</reference>
<feature type="domain" description="PB1" evidence="1">
    <location>
        <begin position="53"/>
        <end position="129"/>
    </location>
</feature>
<keyword evidence="3" id="KW-1185">Reference proteome</keyword>
<name>A0AAF0XTM0_DAUCS</name>
<reference evidence="2" key="1">
    <citation type="journal article" date="2016" name="Nat. Genet.">
        <title>A high-quality carrot genome assembly provides new insights into carotenoid accumulation and asterid genome evolution.</title>
        <authorList>
            <person name="Iorizzo M."/>
            <person name="Ellison S."/>
            <person name="Senalik D."/>
            <person name="Zeng P."/>
            <person name="Satapoomin P."/>
            <person name="Huang J."/>
            <person name="Bowman M."/>
            <person name="Iovene M."/>
            <person name="Sanseverino W."/>
            <person name="Cavagnaro P."/>
            <person name="Yildiz M."/>
            <person name="Macko-Podgorni A."/>
            <person name="Moranska E."/>
            <person name="Grzebelus E."/>
            <person name="Grzebelus D."/>
            <person name="Ashrafi H."/>
            <person name="Zheng Z."/>
            <person name="Cheng S."/>
            <person name="Spooner D."/>
            <person name="Van Deynze A."/>
            <person name="Simon P."/>
        </authorList>
    </citation>
    <scope>NUCLEOTIDE SEQUENCE</scope>
    <source>
        <tissue evidence="2">Leaf</tissue>
    </source>
</reference>
<protein>
    <recommendedName>
        <fullName evidence="1">PB1 domain-containing protein</fullName>
    </recommendedName>
</protein>
<gene>
    <name evidence="2" type="ORF">DCAR_0832636</name>
</gene>
<dbReference type="AlphaFoldDB" id="A0AAF0XTM0"/>
<evidence type="ECO:0000259" key="1">
    <source>
        <dbReference type="SMART" id="SM00666"/>
    </source>
</evidence>
<dbReference type="Gene3D" id="3.10.20.90">
    <property type="entry name" value="Phosphatidylinositol 3-kinase Catalytic Subunit, Chain A, domain 1"/>
    <property type="match status" value="1"/>
</dbReference>